<comment type="caution">
    <text evidence="19">The sequence shown here is derived from an EMBL/GenBank/DDBJ whole genome shotgun (WGS) entry which is preliminary data.</text>
</comment>
<proteinExistence type="inferred from homology"/>
<feature type="transmembrane region" description="Helical" evidence="17">
    <location>
        <begin position="36"/>
        <end position="57"/>
    </location>
</feature>
<feature type="domain" description="Glycoside hydrolase family 5" evidence="18">
    <location>
        <begin position="201"/>
        <end position="361"/>
    </location>
</feature>
<keyword evidence="7 17" id="KW-1133">Transmembrane helix</keyword>
<evidence type="ECO:0000256" key="13">
    <source>
        <dbReference type="ARBA" id="ARBA00037126"/>
    </source>
</evidence>
<evidence type="ECO:0000256" key="2">
    <source>
        <dbReference type="ARBA" id="ARBA00005641"/>
    </source>
</evidence>
<comment type="function">
    <text evidence="13">Glucosidase involved in the degradation of cellulosic biomass. Active on lichenan.</text>
</comment>
<evidence type="ECO:0000256" key="14">
    <source>
        <dbReference type="ARBA" id="ARBA00038929"/>
    </source>
</evidence>
<comment type="catalytic activity">
    <reaction evidence="12">
        <text>Successive hydrolysis of beta-D-glucose units from the non-reducing ends of (1-&gt;3)-beta-D-glucans, releasing alpha-glucose.</text>
        <dbReference type="EC" id="3.2.1.58"/>
    </reaction>
</comment>
<keyword evidence="20" id="KW-1185">Reference proteome</keyword>
<evidence type="ECO:0000313" key="20">
    <source>
        <dbReference type="Proteomes" id="UP001498398"/>
    </source>
</evidence>
<evidence type="ECO:0000256" key="16">
    <source>
        <dbReference type="SAM" id="MobiDB-lite"/>
    </source>
</evidence>
<evidence type="ECO:0000256" key="11">
    <source>
        <dbReference type="ARBA" id="ARBA00023316"/>
    </source>
</evidence>
<evidence type="ECO:0000256" key="12">
    <source>
        <dbReference type="ARBA" id="ARBA00036824"/>
    </source>
</evidence>
<feature type="region of interest" description="Disordered" evidence="16">
    <location>
        <begin position="1"/>
        <end position="21"/>
    </location>
</feature>
<feature type="region of interest" description="Disordered" evidence="16">
    <location>
        <begin position="68"/>
        <end position="103"/>
    </location>
</feature>
<evidence type="ECO:0000256" key="9">
    <source>
        <dbReference type="ARBA" id="ARBA00023180"/>
    </source>
</evidence>
<keyword evidence="9" id="KW-0325">Glycoprotein</keyword>
<evidence type="ECO:0000256" key="5">
    <source>
        <dbReference type="ARBA" id="ARBA00022801"/>
    </source>
</evidence>
<evidence type="ECO:0000259" key="18">
    <source>
        <dbReference type="Pfam" id="PF00150"/>
    </source>
</evidence>
<organism evidence="19 20">
    <name type="scientific">Marasmiellus scandens</name>
    <dbReference type="NCBI Taxonomy" id="2682957"/>
    <lineage>
        <taxon>Eukaryota</taxon>
        <taxon>Fungi</taxon>
        <taxon>Dikarya</taxon>
        <taxon>Basidiomycota</taxon>
        <taxon>Agaricomycotina</taxon>
        <taxon>Agaricomycetes</taxon>
        <taxon>Agaricomycetidae</taxon>
        <taxon>Agaricales</taxon>
        <taxon>Marasmiineae</taxon>
        <taxon>Omphalotaceae</taxon>
        <taxon>Marasmiellus</taxon>
    </lineage>
</organism>
<dbReference type="Pfam" id="PF00150">
    <property type="entry name" value="Cellulase"/>
    <property type="match status" value="1"/>
</dbReference>
<evidence type="ECO:0000256" key="10">
    <source>
        <dbReference type="ARBA" id="ARBA00023295"/>
    </source>
</evidence>
<evidence type="ECO:0000256" key="4">
    <source>
        <dbReference type="ARBA" id="ARBA00022692"/>
    </source>
</evidence>
<name>A0ABR1JM53_9AGAR</name>
<evidence type="ECO:0000256" key="3">
    <source>
        <dbReference type="ARBA" id="ARBA00022475"/>
    </source>
</evidence>
<evidence type="ECO:0000256" key="7">
    <source>
        <dbReference type="ARBA" id="ARBA00022989"/>
    </source>
</evidence>
<keyword evidence="5" id="KW-0378">Hydrolase</keyword>
<feature type="compositionally biased region" description="Gly residues" evidence="16">
    <location>
        <begin position="74"/>
        <end position="86"/>
    </location>
</feature>
<dbReference type="InterPro" id="IPR017853">
    <property type="entry name" value="GH"/>
</dbReference>
<comment type="subcellular location">
    <subcellularLocation>
        <location evidence="1">Cell membrane</location>
        <topology evidence="1">Single-pass type II membrane protein</topology>
    </subcellularLocation>
</comment>
<dbReference type="PANTHER" id="PTHR31297">
    <property type="entry name" value="GLUCAN ENDO-1,6-BETA-GLUCOSIDASE B"/>
    <property type="match status" value="1"/>
</dbReference>
<comment type="similarity">
    <text evidence="2">Belongs to the glycosyl hydrolase 5 (cellulase A) family.</text>
</comment>
<dbReference type="Proteomes" id="UP001498398">
    <property type="component" value="Unassembled WGS sequence"/>
</dbReference>
<dbReference type="InterPro" id="IPR050386">
    <property type="entry name" value="Glycosyl_hydrolase_5"/>
</dbReference>
<accession>A0ABR1JM53</accession>
<reference evidence="19 20" key="1">
    <citation type="submission" date="2024-01" db="EMBL/GenBank/DDBJ databases">
        <title>A draft genome for the cacao thread blight pathogen Marasmiellus scandens.</title>
        <authorList>
            <person name="Baruah I.K."/>
            <person name="Leung J."/>
            <person name="Bukari Y."/>
            <person name="Amoako-Attah I."/>
            <person name="Meinhardt L.W."/>
            <person name="Bailey B.A."/>
            <person name="Cohen S.P."/>
        </authorList>
    </citation>
    <scope>NUCLEOTIDE SEQUENCE [LARGE SCALE GENOMIC DNA]</scope>
    <source>
        <strain evidence="19 20">GH-19</strain>
    </source>
</reference>
<evidence type="ECO:0000256" key="8">
    <source>
        <dbReference type="ARBA" id="ARBA00023136"/>
    </source>
</evidence>
<feature type="compositionally biased region" description="Low complexity" evidence="16">
    <location>
        <begin position="1"/>
        <end position="11"/>
    </location>
</feature>
<dbReference type="InterPro" id="IPR001547">
    <property type="entry name" value="Glyco_hydro_5"/>
</dbReference>
<evidence type="ECO:0000313" key="19">
    <source>
        <dbReference type="EMBL" id="KAK7461888.1"/>
    </source>
</evidence>
<dbReference type="EMBL" id="JBANRG010000012">
    <property type="protein sequence ID" value="KAK7461888.1"/>
    <property type="molecule type" value="Genomic_DNA"/>
</dbReference>
<keyword evidence="3" id="KW-1003">Cell membrane</keyword>
<evidence type="ECO:0000256" key="15">
    <source>
        <dbReference type="ARBA" id="ARBA00041260"/>
    </source>
</evidence>
<keyword evidence="11" id="KW-0961">Cell wall biogenesis/degradation</keyword>
<dbReference type="SUPFAM" id="SSF51445">
    <property type="entry name" value="(Trans)glycosidases"/>
    <property type="match status" value="1"/>
</dbReference>
<keyword evidence="8 17" id="KW-0472">Membrane</keyword>
<dbReference type="Gene3D" id="3.20.20.80">
    <property type="entry name" value="Glycosidases"/>
    <property type="match status" value="1"/>
</dbReference>
<evidence type="ECO:0000256" key="17">
    <source>
        <dbReference type="SAM" id="Phobius"/>
    </source>
</evidence>
<keyword evidence="4 17" id="KW-0812">Transmembrane</keyword>
<keyword evidence="6" id="KW-0735">Signal-anchor</keyword>
<keyword evidence="10" id="KW-0326">Glycosidase</keyword>
<dbReference type="PANTHER" id="PTHR31297:SF34">
    <property type="entry name" value="GLUCAN 1,3-BETA-GLUCOSIDASE 2"/>
    <property type="match status" value="1"/>
</dbReference>
<gene>
    <name evidence="19" type="ORF">VKT23_008321</name>
</gene>
<protein>
    <recommendedName>
        <fullName evidence="14">glucan 1,3-beta-glucosidase</fullName>
        <ecNumber evidence="14">3.2.1.58</ecNumber>
    </recommendedName>
    <alternativeName>
        <fullName evidence="15">Exo-1,3-beta-glucanase D</fullName>
    </alternativeName>
</protein>
<dbReference type="EC" id="3.2.1.58" evidence="14"/>
<evidence type="ECO:0000256" key="1">
    <source>
        <dbReference type="ARBA" id="ARBA00004401"/>
    </source>
</evidence>
<sequence>MSLPPTATASPSPSPPSDTVFLSEKRRPKFWRRRNVIILAVVALVVVVLVIILPVYFTVIRHSNNAVSSNASGSQGGQGGSGGSGSGSNPASPSGDITGGDGSTVITEDGSKFVYNNSFGGFWVQDPSDPFNNNAQANSWTPPLNTSWRWGVDPVYGVNLGGWLNTEPFISPSLYQRYPSARDEFTLSQAMRADAANGGISQLEDHYKTFITEQDIAEIAGAGLNFLRIPIPFWAIETYDGEPYLEKTAWTYLLKALGWARKYGLRVCLDLHAVPGSQNGYNHSGKQAGPNFLRGNMGIANAERTLYYIRVLTEFISQPEYSNVVPIFGIINEALVTSIGMDQITSFYLEAHTMIREITGAGQGNGPFIAIHNGFMGPSNWANFLEGSDRIMMDQHPYFAFGGVDTSPITTPAADGNPGGHWPVQACNAWGPSTDQSRATFGFTFAGEFTSAPNDCGLFINGVPGGSDNPQCPEYNDYQNYNQTMKDGLKNFLAASADSFGDWFYWTWKVGPAADGTIQAPLWSYQLGLQNGWIDSDPRSYKGKCAELKVDPPSQFDGTYKPWQLGIQPSSIPASSSQDFPWPPTTISSIDVAMDLLPTYTTTGSIITLPPATFTGVPSSATAAVDGWFNSQDVEAAPTPIAGCSYPNEYTPTFDVVPTAACTG</sequence>
<evidence type="ECO:0000256" key="6">
    <source>
        <dbReference type="ARBA" id="ARBA00022968"/>
    </source>
</evidence>